<evidence type="ECO:0000259" key="1">
    <source>
        <dbReference type="Pfam" id="PF01261"/>
    </source>
</evidence>
<accession>A0A2H9M3M8</accession>
<evidence type="ECO:0000313" key="4">
    <source>
        <dbReference type="EMBL" id="PJB03877.1"/>
    </source>
</evidence>
<dbReference type="SUPFAM" id="SSF51658">
    <property type="entry name" value="Xylose isomerase-like"/>
    <property type="match status" value="1"/>
</dbReference>
<accession>A0A2G9LIY5</accession>
<dbReference type="InterPro" id="IPR013022">
    <property type="entry name" value="Xyl_isomerase-like_TIM-brl"/>
</dbReference>
<dbReference type="EMBL" id="PFUW01000027">
    <property type="protein sequence ID" value="PJB03877.1"/>
    <property type="molecule type" value="Genomic_DNA"/>
</dbReference>
<reference evidence="6 8" key="1">
    <citation type="submission" date="2017-09" db="EMBL/GenBank/DDBJ databases">
        <title>Depth-based differentiation of microbial function through sediment-hosted aquifers and enrichment of novel symbionts in the deep terrestrial subsurface.</title>
        <authorList>
            <person name="Probst A.J."/>
            <person name="Ladd B."/>
            <person name="Jarett J.K."/>
            <person name="Geller-Mcgrath D.E."/>
            <person name="Sieber C.M.K."/>
            <person name="Emerson J.B."/>
            <person name="Anantharaman K."/>
            <person name="Thomas B.C."/>
            <person name="Malmstrom R."/>
            <person name="Stieglmeier M."/>
            <person name="Klingl A."/>
            <person name="Woyke T."/>
            <person name="Ryan C.M."/>
            <person name="Banfield J.F."/>
        </authorList>
    </citation>
    <scope>NUCLEOTIDE SEQUENCE [LARGE SCALE GENOMIC DNA]</scope>
</reference>
<dbReference type="GO" id="GO:0008081">
    <property type="term" value="F:phosphoric diester hydrolase activity"/>
    <property type="evidence" value="ECO:0007669"/>
    <property type="project" value="TreeGrafter"/>
</dbReference>
<evidence type="ECO:0000313" key="3">
    <source>
        <dbReference type="EMBL" id="PIV13910.1"/>
    </source>
</evidence>
<dbReference type="PANTHER" id="PTHR21445">
    <property type="entry name" value="ENDONUCLEASE IV ENDODEOXYRIBONUCLEASE IV"/>
    <property type="match status" value="1"/>
</dbReference>
<dbReference type="Proteomes" id="UP000231232">
    <property type="component" value="Unassembled WGS sequence"/>
</dbReference>
<dbReference type="EMBL" id="PEUT01000006">
    <property type="protein sequence ID" value="PIV13910.1"/>
    <property type="molecule type" value="Genomic_DNA"/>
</dbReference>
<dbReference type="EMBL" id="PCUF01000025">
    <property type="protein sequence ID" value="PIN66513.1"/>
    <property type="molecule type" value="Genomic_DNA"/>
</dbReference>
<evidence type="ECO:0000313" key="5">
    <source>
        <dbReference type="EMBL" id="PJC01122.1"/>
    </source>
</evidence>
<organism evidence="2 7">
    <name type="scientific">Huberarchaeum crystalense</name>
    <dbReference type="NCBI Taxonomy" id="2014257"/>
    <lineage>
        <taxon>Archaea</taxon>
        <taxon>Candidatus Huberarchaeota</taxon>
        <taxon>Candidatus Huberarchaeia</taxon>
        <taxon>Candidatus Huberarchaeales</taxon>
        <taxon>Candidatus Huberarchaeaceae</taxon>
        <taxon>Candidatus Huberarchaeum</taxon>
    </lineage>
</organism>
<reference evidence="2 7" key="2">
    <citation type="submission" date="2017-09" db="EMBL/GenBank/DDBJ databases">
        <title>Depth-based differentiation of microbial function through sediment-hosted aquifers and enrichment of novel symbionts in the deep terrestrial subsurface.</title>
        <authorList>
            <person name="Probst A.J."/>
            <person name="Ladd B."/>
            <person name="Jarett J.K."/>
            <person name="Geller-Mcgrath D.E."/>
            <person name="Sieber C.M."/>
            <person name="Emerson J.B."/>
            <person name="Anantharaman K."/>
            <person name="Thomas B.C."/>
            <person name="Malmstrom R."/>
            <person name="Stieglmeier M."/>
            <person name="Klingl A."/>
            <person name="Woyke T."/>
            <person name="Ryan C.M."/>
            <person name="Banfield J.F."/>
        </authorList>
    </citation>
    <scope>NUCLEOTIDE SEQUENCE [LARGE SCALE GENOMIC DNA]</scope>
    <source>
        <strain evidence="3">CG03_land_8_20_14_0_80_31_114</strain>
        <strain evidence="2">CG18_big_fil_WC_8_21_14_2_50_31_19</strain>
        <strain evidence="5">CG_4_9_14_0_8_um_filter_31_21</strain>
        <strain evidence="4">CG_4_9_14_3_um_filter_31_125</strain>
    </source>
</reference>
<dbReference type="Proteomes" id="UP000229789">
    <property type="component" value="Unassembled WGS sequence"/>
</dbReference>
<dbReference type="Gene3D" id="3.20.20.150">
    <property type="entry name" value="Divalent-metal-dependent TIM barrel enzymes"/>
    <property type="match status" value="1"/>
</dbReference>
<dbReference type="GO" id="GO:0006284">
    <property type="term" value="P:base-excision repair"/>
    <property type="evidence" value="ECO:0007669"/>
    <property type="project" value="TreeGrafter"/>
</dbReference>
<evidence type="ECO:0000313" key="7">
    <source>
        <dbReference type="Proteomes" id="UP000229789"/>
    </source>
</evidence>
<name>A0A2G9LIY5_HUBC1</name>
<dbReference type="Proteomes" id="UP000230713">
    <property type="component" value="Unassembled WGS sequence"/>
</dbReference>
<dbReference type="PANTHER" id="PTHR21445:SF0">
    <property type="entry name" value="APURINIC-APYRIMIDINIC ENDONUCLEASE"/>
    <property type="match status" value="1"/>
</dbReference>
<accession>A0A2H9QS40</accession>
<dbReference type="InterPro" id="IPR001719">
    <property type="entry name" value="AP_endonuc_2"/>
</dbReference>
<dbReference type="GO" id="GO:0003906">
    <property type="term" value="F:DNA-(apurinic or apyrimidinic site) endonuclease activity"/>
    <property type="evidence" value="ECO:0007669"/>
    <property type="project" value="TreeGrafter"/>
</dbReference>
<evidence type="ECO:0000313" key="6">
    <source>
        <dbReference type="Proteomes" id="UP000228888"/>
    </source>
</evidence>
<evidence type="ECO:0000313" key="2">
    <source>
        <dbReference type="EMBL" id="PIN66513.1"/>
    </source>
</evidence>
<dbReference type="Proteomes" id="UP000228888">
    <property type="component" value="Unassembled WGS sequence"/>
</dbReference>
<gene>
    <name evidence="5" type="ORF">CO072_02270</name>
    <name evidence="4" type="ORF">CO124_01640</name>
    <name evidence="3" type="ORF">COS45_00365</name>
    <name evidence="2" type="ORF">COW69_01935</name>
</gene>
<evidence type="ECO:0000313" key="8">
    <source>
        <dbReference type="Proteomes" id="UP000230713"/>
    </source>
</evidence>
<dbReference type="AlphaFoldDB" id="A0A2G9LIY5"/>
<dbReference type="SMART" id="SM00518">
    <property type="entry name" value="AP2Ec"/>
    <property type="match status" value="1"/>
</dbReference>
<sequence length="302" mass="34165">MAVLFGTAGVPISAKQTKTTGGIKAVKDLGLDVLEIEFVRGIYLDEKKANECKEIASKNNIILTVHAPYFINFNSDDLNIVKKSQGFIYQSAKIGWLAGAKCVVFHPGFYGKKTKDETYKTIKTNLQFVIKQIQKENINITFCPETMGRVSQFGTIDEILQLSVDIPNVKPCLDFAHMWARTMAKTTTFSEKCVSEMAKTTTFLENTEKAKEVDGRVFATEILEKIEKTLGKDALKHLHIHMAGVAYNKNGEHNHETLEESKFPWREILDVLKEKEISGTIISESPNIELDAIRMKEYWKKH</sequence>
<dbReference type="GO" id="GO:0003677">
    <property type="term" value="F:DNA binding"/>
    <property type="evidence" value="ECO:0007669"/>
    <property type="project" value="InterPro"/>
</dbReference>
<protein>
    <recommendedName>
        <fullName evidence="1">Xylose isomerase-like TIM barrel domain-containing protein</fullName>
    </recommendedName>
</protein>
<comment type="caution">
    <text evidence="2">The sequence shown here is derived from an EMBL/GenBank/DDBJ whole genome shotgun (WGS) entry which is preliminary data.</text>
</comment>
<feature type="domain" description="Xylose isomerase-like TIM barrel" evidence="1">
    <location>
        <begin position="23"/>
        <end position="291"/>
    </location>
</feature>
<dbReference type="GO" id="GO:0008270">
    <property type="term" value="F:zinc ion binding"/>
    <property type="evidence" value="ECO:0007669"/>
    <property type="project" value="InterPro"/>
</dbReference>
<accession>A0A2H9RCJ4</accession>
<dbReference type="EMBL" id="PFSX01000062">
    <property type="protein sequence ID" value="PJC01122.1"/>
    <property type="molecule type" value="Genomic_DNA"/>
</dbReference>
<dbReference type="Pfam" id="PF01261">
    <property type="entry name" value="AP_endonuc_2"/>
    <property type="match status" value="1"/>
</dbReference>
<dbReference type="InterPro" id="IPR036237">
    <property type="entry name" value="Xyl_isomerase-like_sf"/>
</dbReference>
<proteinExistence type="predicted"/>